<evidence type="ECO:0000256" key="3">
    <source>
        <dbReference type="ARBA" id="ARBA00004752"/>
    </source>
</evidence>
<dbReference type="NCBIfam" id="TIGR02071">
    <property type="entry name" value="PBP_1b"/>
    <property type="match status" value="1"/>
</dbReference>
<evidence type="ECO:0000256" key="4">
    <source>
        <dbReference type="ARBA" id="ARBA00007090"/>
    </source>
</evidence>
<evidence type="ECO:0000256" key="9">
    <source>
        <dbReference type="ARBA" id="ARBA00022670"/>
    </source>
</evidence>
<dbReference type="InterPro" id="IPR012338">
    <property type="entry name" value="Beta-lactam/transpept-like"/>
</dbReference>
<evidence type="ECO:0000256" key="7">
    <source>
        <dbReference type="ARBA" id="ARBA00022475"/>
    </source>
</evidence>
<dbReference type="Gene3D" id="3.30.2060.10">
    <property type="entry name" value="Penicillin-binding protein 1b domain"/>
    <property type="match status" value="1"/>
</dbReference>
<evidence type="ECO:0000256" key="15">
    <source>
        <dbReference type="ARBA" id="ARBA00023136"/>
    </source>
</evidence>
<dbReference type="PANTHER" id="PTHR32282">
    <property type="entry name" value="BINDING PROTEIN TRANSPEPTIDASE, PUTATIVE-RELATED"/>
    <property type="match status" value="1"/>
</dbReference>
<evidence type="ECO:0000256" key="17">
    <source>
        <dbReference type="ARBA" id="ARBA00023268"/>
    </source>
</evidence>
<comment type="function">
    <text evidence="1 22">Cell wall formation. Synthesis of cross-linked peptidoglycan from the lipid intermediates. The enzyme has a penicillin-insensitive transglycosylase N-terminal domain (formation of linear glycan strands) and a penicillin-sensitive transpeptidase C-terminal domain (cross-linking of the peptide subunits).</text>
</comment>
<evidence type="ECO:0000256" key="2">
    <source>
        <dbReference type="ARBA" id="ARBA00004236"/>
    </source>
</evidence>
<dbReference type="InterPro" id="IPR001264">
    <property type="entry name" value="Glyco_trans_51"/>
</dbReference>
<feature type="domain" description="Penicillin-binding protein transpeptidase" evidence="24">
    <location>
        <begin position="417"/>
        <end position="655"/>
    </location>
</feature>
<proteinExistence type="inferred from homology"/>
<evidence type="ECO:0000256" key="19">
    <source>
        <dbReference type="ARBA" id="ARBA00032454"/>
    </source>
</evidence>
<dbReference type="InterPro" id="IPR028166">
    <property type="entry name" value="UB2H"/>
</dbReference>
<organism evidence="27 28">
    <name type="scientific">Thermithiobacillus plumbiphilus</name>
    <dbReference type="NCBI Taxonomy" id="1729899"/>
    <lineage>
        <taxon>Bacteria</taxon>
        <taxon>Pseudomonadati</taxon>
        <taxon>Pseudomonadota</taxon>
        <taxon>Acidithiobacillia</taxon>
        <taxon>Acidithiobacillales</taxon>
        <taxon>Thermithiobacillaceae</taxon>
        <taxon>Thermithiobacillus</taxon>
    </lineage>
</organism>
<keyword evidence="15" id="KW-0472">Membrane</keyword>
<evidence type="ECO:0000256" key="1">
    <source>
        <dbReference type="ARBA" id="ARBA00002624"/>
    </source>
</evidence>
<evidence type="ECO:0000259" key="24">
    <source>
        <dbReference type="Pfam" id="PF00905"/>
    </source>
</evidence>
<dbReference type="InterPro" id="IPR023346">
    <property type="entry name" value="Lysozyme-like_dom_sf"/>
</dbReference>
<comment type="catalytic activity">
    <reaction evidence="20">
        <text>Preferential cleavage: (Ac)2-L-Lys-D-Ala-|-D-Ala. Also transpeptidation of peptidyl-alanyl moieties that are N-acyl substituents of D-alanine.</text>
        <dbReference type="EC" id="3.4.16.4"/>
    </reaction>
</comment>
<evidence type="ECO:0000313" key="27">
    <source>
        <dbReference type="EMBL" id="MEK8090832.1"/>
    </source>
</evidence>
<evidence type="ECO:0000256" key="13">
    <source>
        <dbReference type="ARBA" id="ARBA00022960"/>
    </source>
</evidence>
<keyword evidence="28" id="KW-1185">Reference proteome</keyword>
<dbReference type="InterPro" id="IPR036950">
    <property type="entry name" value="PBP_transglycosylase"/>
</dbReference>
<evidence type="ECO:0000256" key="12">
    <source>
        <dbReference type="ARBA" id="ARBA00022801"/>
    </source>
</evidence>
<evidence type="ECO:0000256" key="5">
    <source>
        <dbReference type="ARBA" id="ARBA00007739"/>
    </source>
</evidence>
<comment type="catalytic activity">
    <reaction evidence="21">
        <text>[GlcNAc-(1-&gt;4)-Mur2Ac(oyl-L-Ala-gamma-D-Glu-L-Lys-D-Ala-D-Ala)](n)-di-trans,octa-cis-undecaprenyl diphosphate + beta-D-GlcNAc-(1-&gt;4)-Mur2Ac(oyl-L-Ala-gamma-D-Glu-L-Lys-D-Ala-D-Ala)-di-trans,octa-cis-undecaprenyl diphosphate = [GlcNAc-(1-&gt;4)-Mur2Ac(oyl-L-Ala-gamma-D-Glu-L-Lys-D-Ala-D-Ala)](n+1)-di-trans,octa-cis-undecaprenyl diphosphate + di-trans,octa-cis-undecaprenyl diphosphate + H(+)</text>
        <dbReference type="Rhea" id="RHEA:23708"/>
        <dbReference type="Rhea" id="RHEA-COMP:9602"/>
        <dbReference type="Rhea" id="RHEA-COMP:9603"/>
        <dbReference type="ChEBI" id="CHEBI:15378"/>
        <dbReference type="ChEBI" id="CHEBI:58405"/>
        <dbReference type="ChEBI" id="CHEBI:60033"/>
        <dbReference type="ChEBI" id="CHEBI:78435"/>
        <dbReference type="EC" id="2.4.99.28"/>
    </reaction>
</comment>
<feature type="region of interest" description="Disordered" evidence="23">
    <location>
        <begin position="781"/>
        <end position="808"/>
    </location>
</feature>
<evidence type="ECO:0000259" key="26">
    <source>
        <dbReference type="Pfam" id="PF14814"/>
    </source>
</evidence>
<evidence type="ECO:0000256" key="11">
    <source>
        <dbReference type="ARBA" id="ARBA00022679"/>
    </source>
</evidence>
<evidence type="ECO:0000256" key="23">
    <source>
        <dbReference type="SAM" id="MobiDB-lite"/>
    </source>
</evidence>
<evidence type="ECO:0000256" key="8">
    <source>
        <dbReference type="ARBA" id="ARBA00022645"/>
    </source>
</evidence>
<evidence type="ECO:0000256" key="16">
    <source>
        <dbReference type="ARBA" id="ARBA00023251"/>
    </source>
</evidence>
<keyword evidence="12" id="KW-0378">Hydrolase</keyword>
<dbReference type="Pfam" id="PF00905">
    <property type="entry name" value="Transpeptidase"/>
    <property type="match status" value="1"/>
</dbReference>
<dbReference type="Pfam" id="PF14814">
    <property type="entry name" value="UB2H"/>
    <property type="match status" value="1"/>
</dbReference>
<keyword evidence="10 22" id="KW-0328">Glycosyltransferase</keyword>
<dbReference type="SUPFAM" id="SSF53955">
    <property type="entry name" value="Lysozyme-like"/>
    <property type="match status" value="1"/>
</dbReference>
<dbReference type="SUPFAM" id="SSF56601">
    <property type="entry name" value="beta-lactamase/transpeptidase-like"/>
    <property type="match status" value="1"/>
</dbReference>
<feature type="domain" description="Glycosyl transferase family 51" evidence="25">
    <location>
        <begin position="151"/>
        <end position="321"/>
    </location>
</feature>
<comment type="caution">
    <text evidence="27">The sequence shown here is derived from an EMBL/GenBank/DDBJ whole genome shotgun (WGS) entry which is preliminary data.</text>
</comment>
<evidence type="ECO:0000259" key="25">
    <source>
        <dbReference type="Pfam" id="PF00912"/>
    </source>
</evidence>
<dbReference type="NCBIfam" id="TIGR02074">
    <property type="entry name" value="PBP_1a_fam"/>
    <property type="match status" value="1"/>
</dbReference>
<dbReference type="RefSeq" id="WP_341371887.1">
    <property type="nucleotide sequence ID" value="NZ_JBBPCO010000016.1"/>
</dbReference>
<dbReference type="Proteomes" id="UP001446205">
    <property type="component" value="Unassembled WGS sequence"/>
</dbReference>
<evidence type="ECO:0000256" key="6">
    <source>
        <dbReference type="ARBA" id="ARBA00018637"/>
    </source>
</evidence>
<dbReference type="InterPro" id="IPR011813">
    <property type="entry name" value="PBP_1b"/>
</dbReference>
<comment type="pathway">
    <text evidence="3 22">Cell wall biogenesis; peptidoglycan biosynthesis.</text>
</comment>
<keyword evidence="14 22" id="KW-0573">Peptidoglycan synthesis</keyword>
<dbReference type="Gene3D" id="3.40.710.10">
    <property type="entry name" value="DD-peptidase/beta-lactamase superfamily"/>
    <property type="match status" value="1"/>
</dbReference>
<keyword evidence="7" id="KW-1003">Cell membrane</keyword>
<dbReference type="InterPro" id="IPR050396">
    <property type="entry name" value="Glycosyltr_51/Transpeptidase"/>
</dbReference>
<keyword evidence="18 22" id="KW-0961">Cell wall biogenesis/degradation</keyword>
<comment type="similarity">
    <text evidence="4 22">In the C-terminal section; belongs to the transpeptidase family.</text>
</comment>
<evidence type="ECO:0000256" key="22">
    <source>
        <dbReference type="PIRNR" id="PIRNR002799"/>
    </source>
</evidence>
<evidence type="ECO:0000256" key="20">
    <source>
        <dbReference type="ARBA" id="ARBA00034000"/>
    </source>
</evidence>
<evidence type="ECO:0000256" key="21">
    <source>
        <dbReference type="ARBA" id="ARBA00049902"/>
    </source>
</evidence>
<name>A0ABU9DBD5_9PROT</name>
<dbReference type="Pfam" id="PF00912">
    <property type="entry name" value="Transgly"/>
    <property type="match status" value="1"/>
</dbReference>
<evidence type="ECO:0000313" key="28">
    <source>
        <dbReference type="Proteomes" id="UP001446205"/>
    </source>
</evidence>
<dbReference type="PIRSF" id="PIRSF002799">
    <property type="entry name" value="PBP_1b"/>
    <property type="match status" value="1"/>
</dbReference>
<dbReference type="InterPro" id="IPR001460">
    <property type="entry name" value="PCN-bd_Tpept"/>
</dbReference>
<keyword evidence="9" id="KW-0645">Protease</keyword>
<accession>A0ABU9DBD5</accession>
<evidence type="ECO:0000256" key="10">
    <source>
        <dbReference type="ARBA" id="ARBA00022676"/>
    </source>
</evidence>
<dbReference type="PANTHER" id="PTHR32282:SF11">
    <property type="entry name" value="PENICILLIN-BINDING PROTEIN 1B"/>
    <property type="match status" value="1"/>
</dbReference>
<dbReference type="EMBL" id="JBBPCO010000016">
    <property type="protein sequence ID" value="MEK8090832.1"/>
    <property type="molecule type" value="Genomic_DNA"/>
</dbReference>
<gene>
    <name evidence="27" type="primary">mrcB</name>
    <name evidence="27" type="ORF">WOB96_13825</name>
</gene>
<sequence>MSKRLAVILGILGLVFSLGAVASLLYLDKQVTSRFEGKRWQVPARVYARPLELFSGRPLSEDELVNSLGRLGYRAVSSEPGRPGQYSRNGHSLEIHSRAFDFGDIREPAQALRVDFAGDRISRVRALDSAGNMERVRLEPEEIGVFYPKIQEDRILVKLKDVPKSLISAIVATEDRRFYEHHGVDLRGILRALVHNAQAGRTVEGGSTLTQQLVKNLYLSSERSLWRKLREAAMAMLLEMHYSKDEILEAYLNEIYLGQDGSRSIHGVGLASRVYFGVSLKDINLEQAALLAGMIQAPNLYNPYRNASNARKRRNEVLDKLVAVGYLDSARAERLKRGSLEVVRARKTLGPTPAFLDLVRRQLRQVYDEDTLTADGLRIFTTLDLPTQRTLEAAIAKGLPDLERRHRLPRGSLQGAGAVIHPATGEVLALVGDRQPDYAGFNRALDAVRPIGSLIKPAVYLTALSRPPQYTLATVLDDSPLVWKVADGDWKPENYDRRFRGPVLLERALYTSLNVPTVRLGQALGLPAVFDTLRALGVRRNMPATPSLLLGAHGLTPLEVGQMYQTIANGGYRTAVRSIQAVYTADGKLVGRYPAKTVEAVDPRAVYLLNAALERVMQVGTGAAASQYIPVGAGLAGKTGTTNDMRDSWFAGYNRDWLGVVWVGRDDNRPAGLSGSEGALQIWGRMARDLRVRPKPLRRPAGIEVLPIDPATGLQPGPNCLEQPAQVTVMPAFNPFDTLFGGQPAQPEVRVIHPDYVNVPFITGSAPPPAEPCPIVTTESQLPADAGVPGNEPQAPAPDQNQNRDPMGNAIQNLIRGLGNMF</sequence>
<keyword evidence="16" id="KW-0046">Antibiotic resistance</keyword>
<keyword evidence="11 22" id="KW-0808">Transferase</keyword>
<keyword evidence="17" id="KW-0511">Multifunctional enzyme</keyword>
<dbReference type="Gene3D" id="1.10.3810.10">
    <property type="entry name" value="Biosynthetic peptidoglycan transglycosylase-like"/>
    <property type="match status" value="1"/>
</dbReference>
<comment type="subcellular location">
    <subcellularLocation>
        <location evidence="2">Cell membrane</location>
    </subcellularLocation>
</comment>
<keyword evidence="8" id="KW-0121">Carboxypeptidase</keyword>
<evidence type="ECO:0000256" key="18">
    <source>
        <dbReference type="ARBA" id="ARBA00023316"/>
    </source>
</evidence>
<comment type="similarity">
    <text evidence="5 22">In the N-terminal section; belongs to the glycosyltransferase 51 family.</text>
</comment>
<feature type="domain" description="Bifunctional transglycosylase second" evidence="26">
    <location>
        <begin position="53"/>
        <end position="138"/>
    </location>
</feature>
<evidence type="ECO:0000256" key="14">
    <source>
        <dbReference type="ARBA" id="ARBA00022984"/>
    </source>
</evidence>
<keyword evidence="13 22" id="KW-0133">Cell shape</keyword>
<protein>
    <recommendedName>
        <fullName evidence="6 22">Penicillin-binding protein 1B</fullName>
        <shortName evidence="22">PBP-1b</shortName>
        <shortName evidence="22">PBP1b</shortName>
    </recommendedName>
    <alternativeName>
        <fullName evidence="19 22">Murein polymerase</fullName>
    </alternativeName>
</protein>
<reference evidence="27 28" key="1">
    <citation type="submission" date="2024-04" db="EMBL/GenBank/DDBJ databases">
        <authorList>
            <person name="Abashina T."/>
            <person name="Shaikin A."/>
        </authorList>
    </citation>
    <scope>NUCLEOTIDE SEQUENCE [LARGE SCALE GENOMIC DNA]</scope>
    <source>
        <strain evidence="27 28">AAFK</strain>
    </source>
</reference>